<organism evidence="5 6">
    <name type="scientific">Natrinema salifodinae</name>
    <dbReference type="NCBI Taxonomy" id="1202768"/>
    <lineage>
        <taxon>Archaea</taxon>
        <taxon>Methanobacteriati</taxon>
        <taxon>Methanobacteriota</taxon>
        <taxon>Stenosarchaea group</taxon>
        <taxon>Halobacteria</taxon>
        <taxon>Halobacteriales</taxon>
        <taxon>Natrialbaceae</taxon>
        <taxon>Natrinema</taxon>
    </lineage>
</organism>
<dbReference type="InterPro" id="IPR036849">
    <property type="entry name" value="Enolase-like_C_sf"/>
</dbReference>
<dbReference type="GO" id="GO:0000287">
    <property type="term" value="F:magnesium ion binding"/>
    <property type="evidence" value="ECO:0007669"/>
    <property type="project" value="TreeGrafter"/>
</dbReference>
<dbReference type="SUPFAM" id="SSF54826">
    <property type="entry name" value="Enolase N-terminal domain-like"/>
    <property type="match status" value="1"/>
</dbReference>
<evidence type="ECO:0000256" key="1">
    <source>
        <dbReference type="ARBA" id="ARBA00001946"/>
    </source>
</evidence>
<dbReference type="SFLD" id="SFLDS00001">
    <property type="entry name" value="Enolase"/>
    <property type="match status" value="1"/>
</dbReference>
<dbReference type="SUPFAM" id="SSF51604">
    <property type="entry name" value="Enolase C-terminal domain-like"/>
    <property type="match status" value="1"/>
</dbReference>
<dbReference type="RefSeq" id="WP_049990762.1">
    <property type="nucleotide sequence ID" value="NZ_FOIS01000001.1"/>
</dbReference>
<feature type="domain" description="Mandelate racemase/muconate lactonizing enzyme C-terminal" evidence="4">
    <location>
        <begin position="146"/>
        <end position="244"/>
    </location>
</feature>
<dbReference type="STRING" id="1202768.SAMN05216285_0834"/>
<keyword evidence="2" id="KW-0479">Metal-binding</keyword>
<dbReference type="Proteomes" id="UP000183275">
    <property type="component" value="Unassembled WGS sequence"/>
</dbReference>
<evidence type="ECO:0000259" key="4">
    <source>
        <dbReference type="SMART" id="SM00922"/>
    </source>
</evidence>
<keyword evidence="6" id="KW-1185">Reference proteome</keyword>
<dbReference type="CDD" id="cd03316">
    <property type="entry name" value="MR_like"/>
    <property type="match status" value="1"/>
</dbReference>
<keyword evidence="3" id="KW-0460">Magnesium</keyword>
<dbReference type="SMART" id="SM00922">
    <property type="entry name" value="MR_MLE"/>
    <property type="match status" value="1"/>
</dbReference>
<dbReference type="InterPro" id="IPR013342">
    <property type="entry name" value="Mandelate_racemase_C"/>
</dbReference>
<dbReference type="Pfam" id="PF13378">
    <property type="entry name" value="MR_MLE_C"/>
    <property type="match status" value="1"/>
</dbReference>
<protein>
    <submittedName>
        <fullName evidence="5">D-arabinonate dehydratase</fullName>
    </submittedName>
</protein>
<dbReference type="eggNOG" id="arCOG01168">
    <property type="taxonomic scope" value="Archaea"/>
</dbReference>
<name>A0A1I0MD54_9EURY</name>
<dbReference type="Pfam" id="PF02746">
    <property type="entry name" value="MR_MLE_N"/>
    <property type="match status" value="1"/>
</dbReference>
<dbReference type="OrthoDB" id="42605at2157"/>
<dbReference type="InterPro" id="IPR046945">
    <property type="entry name" value="RHMD-like"/>
</dbReference>
<accession>A0A1I0MD54</accession>
<dbReference type="PANTHER" id="PTHR13794">
    <property type="entry name" value="ENOLASE SUPERFAMILY, MANDELATE RACEMASE"/>
    <property type="match status" value="1"/>
</dbReference>
<dbReference type="InterPro" id="IPR029065">
    <property type="entry name" value="Enolase_C-like"/>
</dbReference>
<dbReference type="GO" id="GO:0016052">
    <property type="term" value="P:carbohydrate catabolic process"/>
    <property type="evidence" value="ECO:0007669"/>
    <property type="project" value="TreeGrafter"/>
</dbReference>
<gene>
    <name evidence="5" type="ORF">SAMN05216285_0834</name>
</gene>
<dbReference type="SFLD" id="SFLDG00179">
    <property type="entry name" value="mandelate_racemase"/>
    <property type="match status" value="1"/>
</dbReference>
<evidence type="ECO:0000313" key="5">
    <source>
        <dbReference type="EMBL" id="SEV86425.1"/>
    </source>
</evidence>
<dbReference type="PANTHER" id="PTHR13794:SF58">
    <property type="entry name" value="MITOCHONDRIAL ENOLASE SUPERFAMILY MEMBER 1"/>
    <property type="match status" value="1"/>
</dbReference>
<comment type="cofactor">
    <cofactor evidence="1">
        <name>Mg(2+)</name>
        <dbReference type="ChEBI" id="CHEBI:18420"/>
    </cofactor>
</comment>
<dbReference type="InterPro" id="IPR029017">
    <property type="entry name" value="Enolase-like_N"/>
</dbReference>
<dbReference type="InterPro" id="IPR013341">
    <property type="entry name" value="Mandelate_racemase_N_dom"/>
</dbReference>
<sequence>MEIDHVESFPVAIPLEEPVSFSNRTLTYRDHAITYVRTESGREGVGYSLGYEGAGLIADAVESLLEPLVVGEDPRDTERLWREMFDGTVQIGRSGVLLRAISTVDIALWDIKAKAADQPLYKLLGGHADTVPAYASGGYYRDEKGHEGLREEMRRYLDEGHDVVKMKVGRRSISEEADRVAAVRDEIGSDRTLLLDANGAWSGATEAIRACRAFEPYDPYFIEEPVMIDSVGAMTDVNEAIPYPVATGELEGPRYSFERLSDDGAADILQPDATVCGGITEWLKIAHYAAANDVRIAPHYNWNLHASLLGAIENGLWVEYFYRDMDVKVFDDIVETPLRPDGTGTIPLPDAPGHGVQLDADALADFNRTYESYQAN</sequence>
<dbReference type="GO" id="GO:0016836">
    <property type="term" value="F:hydro-lyase activity"/>
    <property type="evidence" value="ECO:0007669"/>
    <property type="project" value="TreeGrafter"/>
</dbReference>
<evidence type="ECO:0000256" key="2">
    <source>
        <dbReference type="ARBA" id="ARBA00022723"/>
    </source>
</evidence>
<evidence type="ECO:0000256" key="3">
    <source>
        <dbReference type="ARBA" id="ARBA00022842"/>
    </source>
</evidence>
<dbReference type="Gene3D" id="3.30.390.10">
    <property type="entry name" value="Enolase-like, N-terminal domain"/>
    <property type="match status" value="1"/>
</dbReference>
<dbReference type="EMBL" id="FOIS01000001">
    <property type="protein sequence ID" value="SEV86425.1"/>
    <property type="molecule type" value="Genomic_DNA"/>
</dbReference>
<dbReference type="AlphaFoldDB" id="A0A1I0MD54"/>
<proteinExistence type="predicted"/>
<reference evidence="6" key="1">
    <citation type="submission" date="2016-10" db="EMBL/GenBank/DDBJ databases">
        <authorList>
            <person name="Varghese N."/>
        </authorList>
    </citation>
    <scope>NUCLEOTIDE SEQUENCE [LARGE SCALE GENOMIC DNA]</scope>
    <source>
        <strain evidence="6">CGMCC 1.12284</strain>
    </source>
</reference>
<evidence type="ECO:0000313" key="6">
    <source>
        <dbReference type="Proteomes" id="UP000183275"/>
    </source>
</evidence>
<dbReference type="Gene3D" id="3.20.20.120">
    <property type="entry name" value="Enolase-like C-terminal domain"/>
    <property type="match status" value="1"/>
</dbReference>